<organism evidence="1">
    <name type="scientific">uncultured Mycobacterium sp</name>
    <dbReference type="NCBI Taxonomy" id="171292"/>
    <lineage>
        <taxon>Bacteria</taxon>
        <taxon>Bacillati</taxon>
        <taxon>Actinomycetota</taxon>
        <taxon>Actinomycetes</taxon>
        <taxon>Mycobacteriales</taxon>
        <taxon>Mycobacteriaceae</taxon>
        <taxon>Mycobacterium</taxon>
        <taxon>environmental samples</taxon>
    </lineage>
</organism>
<proteinExistence type="predicted"/>
<gene>
    <name evidence="1" type="ORF">MHPYR_430061</name>
</gene>
<protein>
    <recommendedName>
        <fullName evidence="2">DUF4192 domain-containing protein</fullName>
    </recommendedName>
</protein>
<dbReference type="InterPro" id="IPR025447">
    <property type="entry name" value="DUF4192"/>
</dbReference>
<dbReference type="AlphaFoldDB" id="A0A1Y5PFM5"/>
<accession>A0A1Y5PFM5</accession>
<dbReference type="EMBL" id="FLQS01000038">
    <property type="protein sequence ID" value="SBS77472.1"/>
    <property type="molecule type" value="Genomic_DNA"/>
</dbReference>
<dbReference type="Pfam" id="PF13830">
    <property type="entry name" value="DUF4192"/>
    <property type="match status" value="1"/>
</dbReference>
<evidence type="ECO:0000313" key="1">
    <source>
        <dbReference type="EMBL" id="SBS77472.1"/>
    </source>
</evidence>
<name>A0A1Y5PFM5_9MYCO</name>
<reference evidence="1" key="1">
    <citation type="submission" date="2016-03" db="EMBL/GenBank/DDBJ databases">
        <authorList>
            <person name="Ploux O."/>
        </authorList>
    </citation>
    <scope>NUCLEOTIDE SEQUENCE</scope>
    <source>
        <strain evidence="1">UC10</strain>
    </source>
</reference>
<sequence>MSELNINNTADILAAVPAILGFTPESSIVVLTLHQEDRTTLVRNVLRFDINPTAARTLTTVAAPAFRTVTAAVLLAVCGDQLAELAAETLDIVRDQLATLDVDIIARLHTANLDQPGNWTNIDTGDRGPLTPYRDSRHAFGKVLRGEPLVATRDDVVAEFTPTTNPAPLTTTPPTEFLVETFETVAAIITGSTPATAHPELATRVGILITSDVHMRDTMLLLSIDNAEPAGRLWTHLANQLTGVARLEALTLAAACYYAGADAVRAGIALDVAAHDANDHRLDYPRLANLLHTALSAGISPTEIRHVLNSIGTRRDN</sequence>
<evidence type="ECO:0008006" key="2">
    <source>
        <dbReference type="Google" id="ProtNLM"/>
    </source>
</evidence>